<protein>
    <recommendedName>
        <fullName evidence="2">Protein SHQ1 homolog</fullName>
    </recommendedName>
</protein>
<comment type="similarity">
    <text evidence="1">Belongs to the SHQ1 family.</text>
</comment>
<dbReference type="PANTHER" id="PTHR12967">
    <property type="entry name" value="PROTEIN SHQ1 HOMOLOG"/>
    <property type="match status" value="1"/>
</dbReference>
<reference evidence="6" key="1">
    <citation type="submission" date="2025-08" db="UniProtKB">
        <authorList>
            <consortium name="RefSeq"/>
        </authorList>
    </citation>
    <scope>IDENTIFICATION</scope>
    <source>
        <tissue evidence="6">Whole Larva</tissue>
    </source>
</reference>
<keyword evidence="5" id="KW-1185">Reference proteome</keyword>
<name>A0ABM1NFT6_NICVS</name>
<dbReference type="InterPro" id="IPR039742">
    <property type="entry name" value="Shq1"/>
</dbReference>
<sequence>MLTPRFELTQTEKTLSIQVRAPYCSLGDLDVSVEENVFIFVCKPYYLRLHLPGKIEENDNSHSKFDADLGVFTFTYEKVTPGEQFEDLEFITKFLCPKIEVQEGNRKIEILTSEDCNDDAVVVESEEKYGFAQRGGYNFAGVSSEFYDIFKVDPHEVKLEDRRGVRLKQEAEDFDLDHCVADLIDCEEIKEITQAKSPYDDLDAKSVKFTVEELDFLKDLINIEYNLSENQTNYCYTSLVEILFAYCYDFRTTFFEKTCESGWTIAKLSASFSYFEGFKSVKEAVICGYRRSLIYPLYRNMDLSHKVFEDLKKVLSLGEKFILKLLMEMYKVFVGGDSSRYVLNNLFVKDYVNYIMKWDKAAWAKVVEEVNAMTVSAEDLNLELPSMSDCNLTSMMSGMTIKENVLDSDDDEDESSSDSSSCSCSSSSSEESSDDSSD</sequence>
<dbReference type="InterPro" id="IPR008978">
    <property type="entry name" value="HSP20-like_chaperone"/>
</dbReference>
<accession>A0ABM1NFT6</accession>
<dbReference type="Pfam" id="PF04925">
    <property type="entry name" value="SHQ1"/>
    <property type="match status" value="1"/>
</dbReference>
<feature type="region of interest" description="Disordered" evidence="3">
    <location>
        <begin position="404"/>
        <end position="438"/>
    </location>
</feature>
<dbReference type="InterPro" id="IPR007009">
    <property type="entry name" value="Shq1_C"/>
</dbReference>
<organism evidence="5 6">
    <name type="scientific">Nicrophorus vespilloides</name>
    <name type="common">Boreal carrion beetle</name>
    <dbReference type="NCBI Taxonomy" id="110193"/>
    <lineage>
        <taxon>Eukaryota</taxon>
        <taxon>Metazoa</taxon>
        <taxon>Ecdysozoa</taxon>
        <taxon>Arthropoda</taxon>
        <taxon>Hexapoda</taxon>
        <taxon>Insecta</taxon>
        <taxon>Pterygota</taxon>
        <taxon>Neoptera</taxon>
        <taxon>Endopterygota</taxon>
        <taxon>Coleoptera</taxon>
        <taxon>Polyphaga</taxon>
        <taxon>Staphyliniformia</taxon>
        <taxon>Silphidae</taxon>
        <taxon>Nicrophorinae</taxon>
        <taxon>Nicrophorus</taxon>
    </lineage>
</organism>
<evidence type="ECO:0000256" key="3">
    <source>
        <dbReference type="SAM" id="MobiDB-lite"/>
    </source>
</evidence>
<dbReference type="InterPro" id="IPR048696">
    <property type="entry name" value="SHQ1-like_CS"/>
</dbReference>
<dbReference type="SUPFAM" id="SSF49764">
    <property type="entry name" value="HSP20-like chaperones"/>
    <property type="match status" value="1"/>
</dbReference>
<evidence type="ECO:0000259" key="4">
    <source>
        <dbReference type="PROSITE" id="PS51203"/>
    </source>
</evidence>
<proteinExistence type="inferred from homology"/>
<evidence type="ECO:0000313" key="5">
    <source>
        <dbReference type="Proteomes" id="UP000695000"/>
    </source>
</evidence>
<feature type="compositionally biased region" description="Low complexity" evidence="3">
    <location>
        <begin position="417"/>
        <end position="430"/>
    </location>
</feature>
<dbReference type="PROSITE" id="PS51203">
    <property type="entry name" value="CS"/>
    <property type="match status" value="1"/>
</dbReference>
<dbReference type="PANTHER" id="PTHR12967:SF0">
    <property type="entry name" value="PROTEIN SHQ1 HOMOLOG"/>
    <property type="match status" value="1"/>
</dbReference>
<dbReference type="InterPro" id="IPR007052">
    <property type="entry name" value="CS_dom"/>
</dbReference>
<dbReference type="Gene3D" id="2.60.40.790">
    <property type="match status" value="1"/>
</dbReference>
<feature type="compositionally biased region" description="Acidic residues" evidence="3">
    <location>
        <begin position="406"/>
        <end position="416"/>
    </location>
</feature>
<dbReference type="RefSeq" id="XP_017785686.1">
    <property type="nucleotide sequence ID" value="XM_017930197.1"/>
</dbReference>
<evidence type="ECO:0000256" key="1">
    <source>
        <dbReference type="ARBA" id="ARBA00005607"/>
    </source>
</evidence>
<evidence type="ECO:0000256" key="2">
    <source>
        <dbReference type="ARBA" id="ARBA00013750"/>
    </source>
</evidence>
<evidence type="ECO:0000313" key="6">
    <source>
        <dbReference type="RefSeq" id="XP_017785686.1"/>
    </source>
</evidence>
<dbReference type="GeneID" id="108568855"/>
<dbReference type="Pfam" id="PF21413">
    <property type="entry name" value="SHQ1-like_CS"/>
    <property type="match status" value="1"/>
</dbReference>
<feature type="domain" description="CS" evidence="4">
    <location>
        <begin position="1"/>
        <end position="89"/>
    </location>
</feature>
<gene>
    <name evidence="6" type="primary">LOC108568855</name>
</gene>
<dbReference type="Proteomes" id="UP000695000">
    <property type="component" value="Unplaced"/>
</dbReference>